<sequence>MDSSLSLNEVGIAWRGSPRLWDTIPLSSLPVCCIRGTVRDSSGTVLFSLRPHGPLGKGSYGSIDAFYKRVGTEEFLVAVKRPRGSESILTEALVQWYLGRRLSSYGIPSCIPKVHDIFLYKPTQTIWFTMDIFNPTLFSNWCVKRIPTNPQIFPQIMVQLAILLEVFQKDALVDHRDLKVNNMLIVEEETKFPITWESHDRILTFPFRIIIIDFGFACINNTVDVKDGLPALDVCPKEGRDMFQLLVSMWNIASIRQSLEPRWGNWVRDALRSANGDSSAYVRLTEGTLPITWMYSVTRGKQFTAPHCSSKYILHECMKYIDGP</sequence>
<dbReference type="InterPro" id="IPR011009">
    <property type="entry name" value="Kinase-like_dom_sf"/>
</dbReference>
<dbReference type="GO" id="GO:0004672">
    <property type="term" value="F:protein kinase activity"/>
    <property type="evidence" value="ECO:0007669"/>
    <property type="project" value="InterPro"/>
</dbReference>
<dbReference type="SUPFAM" id="SSF56112">
    <property type="entry name" value="Protein kinase-like (PK-like)"/>
    <property type="match status" value="1"/>
</dbReference>
<evidence type="ECO:0000259" key="1">
    <source>
        <dbReference type="PROSITE" id="PS50011"/>
    </source>
</evidence>
<dbReference type="PROSITE" id="PS50011">
    <property type="entry name" value="PROTEIN_KINASE_DOM"/>
    <property type="match status" value="1"/>
</dbReference>
<dbReference type="AlphaFoldDB" id="A0A6C0LAI4"/>
<feature type="domain" description="Protein kinase" evidence="1">
    <location>
        <begin position="49"/>
        <end position="324"/>
    </location>
</feature>
<proteinExistence type="predicted"/>
<accession>A0A6C0LAI4</accession>
<organism evidence="2">
    <name type="scientific">viral metagenome</name>
    <dbReference type="NCBI Taxonomy" id="1070528"/>
    <lineage>
        <taxon>unclassified sequences</taxon>
        <taxon>metagenomes</taxon>
        <taxon>organismal metagenomes</taxon>
    </lineage>
</organism>
<dbReference type="SMART" id="SM00220">
    <property type="entry name" value="S_TKc"/>
    <property type="match status" value="1"/>
</dbReference>
<dbReference type="InterPro" id="IPR008271">
    <property type="entry name" value="Ser/Thr_kinase_AS"/>
</dbReference>
<dbReference type="PROSITE" id="PS00108">
    <property type="entry name" value="PROTEIN_KINASE_ST"/>
    <property type="match status" value="1"/>
</dbReference>
<dbReference type="InterPro" id="IPR000719">
    <property type="entry name" value="Prot_kinase_dom"/>
</dbReference>
<name>A0A6C0LAI4_9ZZZZ</name>
<protein>
    <recommendedName>
        <fullName evidence="1">Protein kinase domain-containing protein</fullName>
    </recommendedName>
</protein>
<evidence type="ECO:0000313" key="2">
    <source>
        <dbReference type="EMBL" id="QHU26312.1"/>
    </source>
</evidence>
<dbReference type="GO" id="GO:0005524">
    <property type="term" value="F:ATP binding"/>
    <property type="evidence" value="ECO:0007669"/>
    <property type="project" value="InterPro"/>
</dbReference>
<dbReference type="EMBL" id="MN740438">
    <property type="protein sequence ID" value="QHU26312.1"/>
    <property type="molecule type" value="Genomic_DNA"/>
</dbReference>
<dbReference type="Gene3D" id="1.10.510.10">
    <property type="entry name" value="Transferase(Phosphotransferase) domain 1"/>
    <property type="match status" value="1"/>
</dbReference>
<reference evidence="2" key="1">
    <citation type="journal article" date="2020" name="Nature">
        <title>Giant virus diversity and host interactions through global metagenomics.</title>
        <authorList>
            <person name="Schulz F."/>
            <person name="Roux S."/>
            <person name="Paez-Espino D."/>
            <person name="Jungbluth S."/>
            <person name="Walsh D.A."/>
            <person name="Denef V.J."/>
            <person name="McMahon K.D."/>
            <person name="Konstantinidis K.T."/>
            <person name="Eloe-Fadrosh E.A."/>
            <person name="Kyrpides N.C."/>
            <person name="Woyke T."/>
        </authorList>
    </citation>
    <scope>NUCLEOTIDE SEQUENCE</scope>
    <source>
        <strain evidence="2">GVMAG-M-3300027759-16</strain>
    </source>
</reference>